<gene>
    <name evidence="2" type="ORF">FIBRA_08676</name>
</gene>
<dbReference type="STRING" id="599839.J4GX86"/>
<feature type="compositionally biased region" description="Polar residues" evidence="1">
    <location>
        <begin position="125"/>
        <end position="137"/>
    </location>
</feature>
<evidence type="ECO:0000256" key="1">
    <source>
        <dbReference type="SAM" id="MobiDB-lite"/>
    </source>
</evidence>
<name>J4GX86_9APHY</name>
<dbReference type="Proteomes" id="UP000006352">
    <property type="component" value="Unassembled WGS sequence"/>
</dbReference>
<dbReference type="HOGENOM" id="CLU_061596_0_0_1"/>
<dbReference type="EMBL" id="HE797321">
    <property type="protein sequence ID" value="CCM06415.1"/>
    <property type="molecule type" value="Genomic_DNA"/>
</dbReference>
<sequence>MRLKVTYIIDIQGDGVQNCQQKPKHPNHEYCGKKCAAEAQAQSATQPKTAAWTGATRGKNLHPAGNTGQKGGLAAKIQQAAAGKFGTPQPSAPPAPGVNAAPKAYARSPPQVPGMPPSSAPSSPGNGQFGSPGNMPQGSLGAAPGPASQQSYGAPYTAPPTCKIPGCMEPVYVDSNGWITSEFCSMRHRKEAVATSLVDACIMCHEFPQNTTDYFCSRTCREAALNK</sequence>
<reference evidence="2 3" key="1">
    <citation type="journal article" date="2012" name="Appl. Environ. Microbiol.">
        <title>Short-read sequencing for genomic analysis of the brown rot fungus Fibroporia radiculosa.</title>
        <authorList>
            <person name="Tang J.D."/>
            <person name="Perkins A.D."/>
            <person name="Sonstegard T.S."/>
            <person name="Schroeder S.G."/>
            <person name="Burgess S.C."/>
            <person name="Diehl S.V."/>
        </authorList>
    </citation>
    <scope>NUCLEOTIDE SEQUENCE [LARGE SCALE GENOMIC DNA]</scope>
    <source>
        <strain evidence="2 3">TFFH 294</strain>
    </source>
</reference>
<keyword evidence="3" id="KW-1185">Reference proteome</keyword>
<dbReference type="AlphaFoldDB" id="J4GX86"/>
<feature type="region of interest" description="Disordered" evidence="1">
    <location>
        <begin position="40"/>
        <end position="153"/>
    </location>
</feature>
<evidence type="ECO:0000313" key="2">
    <source>
        <dbReference type="EMBL" id="CCM06415.1"/>
    </source>
</evidence>
<protein>
    <submittedName>
        <fullName evidence="2">Uncharacterized protein</fullName>
    </submittedName>
</protein>
<organism evidence="2 3">
    <name type="scientific">Fibroporia radiculosa</name>
    <dbReference type="NCBI Taxonomy" id="599839"/>
    <lineage>
        <taxon>Eukaryota</taxon>
        <taxon>Fungi</taxon>
        <taxon>Dikarya</taxon>
        <taxon>Basidiomycota</taxon>
        <taxon>Agaricomycotina</taxon>
        <taxon>Agaricomycetes</taxon>
        <taxon>Polyporales</taxon>
        <taxon>Fibroporiaceae</taxon>
        <taxon>Fibroporia</taxon>
    </lineage>
</organism>
<accession>J4GX86</accession>
<feature type="compositionally biased region" description="Pro residues" evidence="1">
    <location>
        <begin position="110"/>
        <end position="119"/>
    </location>
</feature>
<dbReference type="RefSeq" id="XP_012185698.1">
    <property type="nucleotide sequence ID" value="XM_012330308.1"/>
</dbReference>
<dbReference type="OrthoDB" id="3171385at2759"/>
<proteinExistence type="predicted"/>
<evidence type="ECO:0000313" key="3">
    <source>
        <dbReference type="Proteomes" id="UP000006352"/>
    </source>
</evidence>
<dbReference type="InParanoid" id="J4GX86"/>
<dbReference type="GeneID" id="24101315"/>